<name>A0A227P284_9FLAO</name>
<comment type="caution">
    <text evidence="1">The sequence shown here is derived from an EMBL/GenBank/DDBJ whole genome shotgun (WGS) entry which is preliminary data.</text>
</comment>
<dbReference type="PROSITE" id="PS00195">
    <property type="entry name" value="GLUTAREDOXIN_1"/>
    <property type="match status" value="1"/>
</dbReference>
<accession>A0A227P284</accession>
<organism evidence="1 2">
    <name type="scientific">Flavobacterium araucananum</name>
    <dbReference type="NCBI Taxonomy" id="946678"/>
    <lineage>
        <taxon>Bacteria</taxon>
        <taxon>Pseudomonadati</taxon>
        <taxon>Bacteroidota</taxon>
        <taxon>Flavobacteriia</taxon>
        <taxon>Flavobacteriales</taxon>
        <taxon>Flavobacteriaceae</taxon>
        <taxon>Flavobacterium</taxon>
    </lineage>
</organism>
<dbReference type="AlphaFoldDB" id="A0A227P284"/>
<dbReference type="InterPro" id="IPR011767">
    <property type="entry name" value="GLR_AS"/>
</dbReference>
<sequence>MYSSSKCPHCQKTGFEVATEAPKDSNFKLMFVRCQWCKTVVGVLDYYNIGTLVHKLAKKLNVNLDS</sequence>
<protein>
    <submittedName>
        <fullName evidence="1">Uncharacterized protein</fullName>
    </submittedName>
</protein>
<reference evidence="1 2" key="1">
    <citation type="submission" date="2016-11" db="EMBL/GenBank/DDBJ databases">
        <title>Whole genomes of Flavobacteriaceae.</title>
        <authorList>
            <person name="Stine C."/>
            <person name="Li C."/>
            <person name="Tadesse D."/>
        </authorList>
    </citation>
    <scope>NUCLEOTIDE SEQUENCE [LARGE SCALE GENOMIC DNA]</scope>
    <source>
        <strain evidence="1 2">DSM 24704</strain>
    </source>
</reference>
<gene>
    <name evidence="1" type="ORF">B0A64_16835</name>
</gene>
<dbReference type="Proteomes" id="UP000214684">
    <property type="component" value="Unassembled WGS sequence"/>
</dbReference>
<dbReference type="EMBL" id="MUGS01000037">
    <property type="protein sequence ID" value="OXG03653.1"/>
    <property type="molecule type" value="Genomic_DNA"/>
</dbReference>
<keyword evidence="2" id="KW-1185">Reference proteome</keyword>
<evidence type="ECO:0000313" key="1">
    <source>
        <dbReference type="EMBL" id="OXG03653.1"/>
    </source>
</evidence>
<evidence type="ECO:0000313" key="2">
    <source>
        <dbReference type="Proteomes" id="UP000214684"/>
    </source>
</evidence>
<proteinExistence type="predicted"/>